<comment type="caution">
    <text evidence="1">The sequence shown here is derived from an EMBL/GenBank/DDBJ whole genome shotgun (WGS) entry which is preliminary data.</text>
</comment>
<reference evidence="1 2" key="1">
    <citation type="submission" date="2018-01" db="EMBL/GenBank/DDBJ databases">
        <title>Draft genome sequence of Sphaerisporangium sp. 7K107.</title>
        <authorList>
            <person name="Sahin N."/>
            <person name="Saygin H."/>
            <person name="Ay H."/>
        </authorList>
    </citation>
    <scope>NUCLEOTIDE SEQUENCE [LARGE SCALE GENOMIC DNA]</scope>
    <source>
        <strain evidence="1 2">7K107</strain>
    </source>
</reference>
<protein>
    <submittedName>
        <fullName evidence="1">Uncharacterized protein</fullName>
    </submittedName>
</protein>
<evidence type="ECO:0000313" key="2">
    <source>
        <dbReference type="Proteomes" id="UP000248544"/>
    </source>
</evidence>
<sequence>MSALGEANARAADGSKRALLRGTFVGLGVVAGAALVPGVARAALAGDATLTPKAEALILAQAARYDRMDIVQSQLVKHGFITTPDKQIVIGTPDSAAVLTFYGRKDGDPHHAAVLVRKVVSGHVSGSLEIASGDPASLFNGDTFNVSALRVTSVSLARPGESEPYSPLDYFYCMIGCVGGDCGVPAAACRLIPVMTAMLACLVSFCGEVVGSCHADCVRHW</sequence>
<gene>
    <name evidence="1" type="ORF">C1I98_20300</name>
</gene>
<organism evidence="1 2">
    <name type="scientific">Spongiactinospora gelatinilytica</name>
    <dbReference type="NCBI Taxonomy" id="2666298"/>
    <lineage>
        <taxon>Bacteria</taxon>
        <taxon>Bacillati</taxon>
        <taxon>Actinomycetota</taxon>
        <taxon>Actinomycetes</taxon>
        <taxon>Streptosporangiales</taxon>
        <taxon>Streptosporangiaceae</taxon>
        <taxon>Spongiactinospora</taxon>
    </lineage>
</organism>
<name>A0A2W2GWM0_9ACTN</name>
<keyword evidence="2" id="KW-1185">Reference proteome</keyword>
<proteinExistence type="predicted"/>
<dbReference type="AlphaFoldDB" id="A0A2W2GWM0"/>
<dbReference type="RefSeq" id="WP_146607537.1">
    <property type="nucleotide sequence ID" value="NZ_POUA01000161.1"/>
</dbReference>
<evidence type="ECO:0000313" key="1">
    <source>
        <dbReference type="EMBL" id="PZG42010.1"/>
    </source>
</evidence>
<dbReference type="Proteomes" id="UP000248544">
    <property type="component" value="Unassembled WGS sequence"/>
</dbReference>
<accession>A0A2W2GWM0</accession>
<dbReference type="EMBL" id="POUA01000161">
    <property type="protein sequence ID" value="PZG42010.1"/>
    <property type="molecule type" value="Genomic_DNA"/>
</dbReference>